<keyword evidence="7" id="KW-0560">Oxidoreductase</keyword>
<dbReference type="InterPro" id="IPR017896">
    <property type="entry name" value="4Fe4S_Fe-S-bd"/>
</dbReference>
<feature type="domain" description="4Fe-4S ferredoxin-type" evidence="11">
    <location>
        <begin position="613"/>
        <end position="643"/>
    </location>
</feature>
<dbReference type="Gene3D" id="3.30.70.2740">
    <property type="match status" value="1"/>
</dbReference>
<dbReference type="SUPFAM" id="SSF55103">
    <property type="entry name" value="FAD-linked oxidases, C-terminal domain"/>
    <property type="match status" value="1"/>
</dbReference>
<dbReference type="PROSITE" id="PS00198">
    <property type="entry name" value="4FE4S_FER_1"/>
    <property type="match status" value="2"/>
</dbReference>
<evidence type="ECO:0000313" key="13">
    <source>
        <dbReference type="EMBL" id="MFC0048629.1"/>
    </source>
</evidence>
<dbReference type="Pfam" id="PF02913">
    <property type="entry name" value="FAD-oxidase_C"/>
    <property type="match status" value="1"/>
</dbReference>
<comment type="cofactor">
    <cofactor evidence="1">
        <name>FAD</name>
        <dbReference type="ChEBI" id="CHEBI:57692"/>
    </cofactor>
</comment>
<dbReference type="PANTHER" id="PTHR11748:SF111">
    <property type="entry name" value="D-LACTATE DEHYDROGENASE, MITOCHONDRIAL-RELATED"/>
    <property type="match status" value="1"/>
</dbReference>
<evidence type="ECO:0000256" key="9">
    <source>
        <dbReference type="ARBA" id="ARBA00023014"/>
    </source>
</evidence>
<feature type="domain" description="FAD-binding PCMH-type" evidence="12">
    <location>
        <begin position="64"/>
        <end position="289"/>
    </location>
</feature>
<dbReference type="PROSITE" id="PS51387">
    <property type="entry name" value="FAD_PCMH"/>
    <property type="match status" value="1"/>
</dbReference>
<protein>
    <recommendedName>
        <fullName evidence="10">D-lactate dehydrogenase (cytochrome)</fullName>
        <ecNumber evidence="10">1.1.2.4</ecNumber>
    </recommendedName>
</protein>
<evidence type="ECO:0000256" key="5">
    <source>
        <dbReference type="ARBA" id="ARBA00022827"/>
    </source>
</evidence>
<dbReference type="InterPro" id="IPR017900">
    <property type="entry name" value="4Fe4S_Fe_S_CS"/>
</dbReference>
<keyword evidence="9" id="KW-0411">Iron-sulfur</keyword>
<accession>A0ABV6BCN5</accession>
<dbReference type="InterPro" id="IPR009051">
    <property type="entry name" value="Helical_ferredxn"/>
</dbReference>
<keyword evidence="8" id="KW-0408">Iron</keyword>
<dbReference type="InterPro" id="IPR036318">
    <property type="entry name" value="FAD-bd_PCMH-like_sf"/>
</dbReference>
<evidence type="ECO:0000313" key="14">
    <source>
        <dbReference type="Proteomes" id="UP001589813"/>
    </source>
</evidence>
<organism evidence="13 14">
    <name type="scientific">Rheinheimera tilapiae</name>
    <dbReference type="NCBI Taxonomy" id="875043"/>
    <lineage>
        <taxon>Bacteria</taxon>
        <taxon>Pseudomonadati</taxon>
        <taxon>Pseudomonadota</taxon>
        <taxon>Gammaproteobacteria</taxon>
        <taxon>Chromatiales</taxon>
        <taxon>Chromatiaceae</taxon>
        <taxon>Rheinheimera</taxon>
    </lineage>
</organism>
<dbReference type="SUPFAM" id="SSF46548">
    <property type="entry name" value="alpha-helical ferredoxin"/>
    <property type="match status" value="1"/>
</dbReference>
<keyword evidence="4" id="KW-0479">Metal-binding</keyword>
<dbReference type="InterPro" id="IPR006094">
    <property type="entry name" value="Oxid_FAD_bind_N"/>
</dbReference>
<comment type="similarity">
    <text evidence="2">Belongs to the FAD-binding oxidoreductase/transferase type 4 family.</text>
</comment>
<evidence type="ECO:0000256" key="10">
    <source>
        <dbReference type="ARBA" id="ARBA00038897"/>
    </source>
</evidence>
<evidence type="ECO:0000259" key="12">
    <source>
        <dbReference type="PROSITE" id="PS51387"/>
    </source>
</evidence>
<evidence type="ECO:0000256" key="6">
    <source>
        <dbReference type="ARBA" id="ARBA00022946"/>
    </source>
</evidence>
<dbReference type="InterPro" id="IPR016171">
    <property type="entry name" value="Vanillyl_alc_oxidase_C-sub2"/>
</dbReference>
<dbReference type="Gene3D" id="3.30.465.10">
    <property type="match status" value="1"/>
</dbReference>
<feature type="domain" description="4Fe-4S ferredoxin-type" evidence="11">
    <location>
        <begin position="556"/>
        <end position="587"/>
    </location>
</feature>
<dbReference type="PANTHER" id="PTHR11748">
    <property type="entry name" value="D-LACTATE DEHYDROGENASE"/>
    <property type="match status" value="1"/>
</dbReference>
<evidence type="ECO:0000256" key="8">
    <source>
        <dbReference type="ARBA" id="ARBA00023004"/>
    </source>
</evidence>
<evidence type="ECO:0000256" key="1">
    <source>
        <dbReference type="ARBA" id="ARBA00001974"/>
    </source>
</evidence>
<sequence length="965" mass="103499">MAMHGNQATAEQTVATGRNLFNQSATNAAAIAAFARDISPQLPAGALNTNPLDLIAKSHDASFYQLIPQLILRIDNLEQLQQVLTAAQRYQVGLTFRAAGTSLSGQTLTDQVLVQLGNGFCYSQIEQDGLLIRCGPMVRGGDANSLLKPYGRMIAPVPASLASATIGGICANNASGMNALDTYQVLHAIKLVLADGTVLDSADPISVAEFRQHKAELLADLSAVAATLRSDTELSSRIRRKYQLKNTTGYGLRALLDFDDPLQMLCHLLIGSEGTLGFIAEVTQRTIALDPCSASAFLLFQDLQQAGLAVQALSELGRQVVGACELLDDNALTAVRHQVGVPPIVAGLEAGVTALLVQTGAETPDSLARQIALIEQTIAPMKDPRSLAFSTDALVCQQYWNVRKGVFPAVGATRAAGTTALIEDVCYPVARLTEALAALRTLLNQHGYADAVIYGHALDGNMHFIFAQGFTTEADKHRYQQLIDAVVCHVVDGFDGSLKAEHGTGRNMAPFVRREWGDKAYAAMRRIKQLLDPNGIFNPGVLLNDDPLVHLKQLKPLPISNPLIDACIECGFCERVCPSRNLTMTPRQRIVANRHLATLDAEGKAKLSADLLQHHDYQAVQTCAACGLCATQCPVGINTGDLTRQSRSLAQPEGKVSQALAAHFATVTTIAGMGLTLGHATARIVGAGRLQRLTQRLHPYGSPVWLSTMPTSAGALAFADEQNDVDFIYLPSCVSRVMGPQTDNPDPRNLTEVVRALADKAGLRFSYPAALTSQCCGLPFQSKGQFHASAAKSAEVLEVLWQQSQQGQRPVLVDTSPCAHKLLEDAAKDPRYAQLQLLEPASFALQYLLPRLQVTPTAHSIALHQTCSSRRMQADGAQLQLAMLLSRNVVVPQDIHCCGFAGDKGFQLPELNAAALAPLQSQVSSCQGGYSTSRTCEIGLSAHSGLIYQSLLQLLDQQSSAEPLR</sequence>
<reference evidence="13 14" key="1">
    <citation type="submission" date="2024-09" db="EMBL/GenBank/DDBJ databases">
        <authorList>
            <person name="Sun Q."/>
            <person name="Mori K."/>
        </authorList>
    </citation>
    <scope>NUCLEOTIDE SEQUENCE [LARGE SCALE GENOMIC DNA]</scope>
    <source>
        <strain evidence="13 14">KCTC 23315</strain>
    </source>
</reference>
<dbReference type="Gene3D" id="1.10.45.10">
    <property type="entry name" value="Vanillyl-alcohol Oxidase, Chain A, domain 4"/>
    <property type="match status" value="1"/>
</dbReference>
<evidence type="ECO:0000256" key="3">
    <source>
        <dbReference type="ARBA" id="ARBA00022630"/>
    </source>
</evidence>
<evidence type="ECO:0000259" key="11">
    <source>
        <dbReference type="PROSITE" id="PS51379"/>
    </source>
</evidence>
<dbReference type="RefSeq" id="WP_377242993.1">
    <property type="nucleotide sequence ID" value="NZ_JBHLXP010000001.1"/>
</dbReference>
<keyword evidence="6" id="KW-0809">Transit peptide</keyword>
<dbReference type="InterPro" id="IPR016169">
    <property type="entry name" value="FAD-bd_PCMH_sub2"/>
</dbReference>
<dbReference type="EMBL" id="JBHLXP010000001">
    <property type="protein sequence ID" value="MFC0048629.1"/>
    <property type="molecule type" value="Genomic_DNA"/>
</dbReference>
<keyword evidence="3" id="KW-0285">Flavoprotein</keyword>
<dbReference type="Pfam" id="PF13183">
    <property type="entry name" value="Fer4_8"/>
    <property type="match status" value="1"/>
</dbReference>
<comment type="caution">
    <text evidence="13">The sequence shown here is derived from an EMBL/GenBank/DDBJ whole genome shotgun (WGS) entry which is preliminary data.</text>
</comment>
<dbReference type="InterPro" id="IPR016166">
    <property type="entry name" value="FAD-bd_PCMH"/>
</dbReference>
<evidence type="ECO:0000256" key="4">
    <source>
        <dbReference type="ARBA" id="ARBA00022723"/>
    </source>
</evidence>
<gene>
    <name evidence="13" type="ORF">ACFFJP_10045</name>
</gene>
<evidence type="ECO:0000256" key="2">
    <source>
        <dbReference type="ARBA" id="ARBA00008000"/>
    </source>
</evidence>
<dbReference type="PROSITE" id="PS51379">
    <property type="entry name" value="4FE4S_FER_2"/>
    <property type="match status" value="2"/>
</dbReference>
<evidence type="ECO:0000256" key="7">
    <source>
        <dbReference type="ARBA" id="ARBA00023002"/>
    </source>
</evidence>
<proteinExistence type="inferred from homology"/>
<name>A0ABV6BCN5_9GAMM</name>
<dbReference type="Pfam" id="PF01565">
    <property type="entry name" value="FAD_binding_4"/>
    <property type="match status" value="1"/>
</dbReference>
<dbReference type="EC" id="1.1.2.4" evidence="10"/>
<keyword evidence="5" id="KW-0274">FAD</keyword>
<dbReference type="InterPro" id="IPR016164">
    <property type="entry name" value="FAD-linked_Oxase-like_C"/>
</dbReference>
<dbReference type="Gene3D" id="1.10.1060.10">
    <property type="entry name" value="Alpha-helical ferredoxin"/>
    <property type="match status" value="1"/>
</dbReference>
<dbReference type="SUPFAM" id="SSF56176">
    <property type="entry name" value="FAD-binding/transporter-associated domain-like"/>
    <property type="match status" value="1"/>
</dbReference>
<dbReference type="InterPro" id="IPR004113">
    <property type="entry name" value="FAD-bd_oxidored_4_C"/>
</dbReference>
<dbReference type="Proteomes" id="UP001589813">
    <property type="component" value="Unassembled WGS sequence"/>
</dbReference>
<keyword evidence="14" id="KW-1185">Reference proteome</keyword>